<sequence length="320" mass="35664">MSPIPRQLIQDLDEIVYQCKGMPSNTILRYLSSTFHISFYKVQELALLKVKAYGFEVLDLSLSDYQDQSNSYAQTNNPQCHPEFEIRQTTNMAIQYLMQPTVYNTPPVLSSNGKILTSQVYYRTVNEEYIIQTIMQEYQLQKKKEANAWRLGVGIAATALGLGDGLQISDFLYGAIAGAMVSGSIASLQELDAADLKALNLEWINSPDSYVYHVKRHKGSAVRRLLLLTVNPATQDLATCFAVQFPDGYVSQLSLILSGNLAGSYAVSSHGFDATLVKERIIAKQLQMDNGIDVPLEIWRDAQGSTVVAVPYQAPHDYLY</sequence>
<reference evidence="1" key="1">
    <citation type="submission" date="2012-04" db="EMBL/GenBank/DDBJ databases">
        <authorList>
            <person name="Borisov I.G."/>
            <person name="Ivanikova N.V."/>
            <person name="Pinevich A.V."/>
        </authorList>
    </citation>
    <scope>NUCLEOTIDE SEQUENCE</scope>
    <source>
        <strain evidence="1">CALU 1027</strain>
    </source>
</reference>
<dbReference type="EMBL" id="AJTX02000004">
    <property type="protein sequence ID" value="KKI99614.1"/>
    <property type="molecule type" value="Genomic_DNA"/>
</dbReference>
<gene>
    <name evidence="1" type="ORF">PROH_06825</name>
</gene>
<evidence type="ECO:0000313" key="1">
    <source>
        <dbReference type="EMBL" id="KKI99614.1"/>
    </source>
</evidence>
<keyword evidence="2" id="KW-1185">Reference proteome</keyword>
<organism evidence="1 2">
    <name type="scientific">Prochlorothrix hollandica PCC 9006 = CALU 1027</name>
    <dbReference type="NCBI Taxonomy" id="317619"/>
    <lineage>
        <taxon>Bacteria</taxon>
        <taxon>Bacillati</taxon>
        <taxon>Cyanobacteriota</taxon>
        <taxon>Cyanophyceae</taxon>
        <taxon>Prochlorotrichales</taxon>
        <taxon>Prochlorotrichaceae</taxon>
        <taxon>Prochlorothrix</taxon>
    </lineage>
</organism>
<dbReference type="Proteomes" id="UP000034681">
    <property type="component" value="Unassembled WGS sequence"/>
</dbReference>
<evidence type="ECO:0000313" key="2">
    <source>
        <dbReference type="Proteomes" id="UP000034681"/>
    </source>
</evidence>
<accession>A0A0M2PU26</accession>
<dbReference type="AlphaFoldDB" id="A0A0M2PU26"/>
<dbReference type="RefSeq" id="WP_017710830.1">
    <property type="nucleotide sequence ID" value="NZ_KB235933.1"/>
</dbReference>
<name>A0A0M2PU26_PROHO</name>
<proteinExistence type="predicted"/>
<comment type="caution">
    <text evidence="1">The sequence shown here is derived from an EMBL/GenBank/DDBJ whole genome shotgun (WGS) entry which is preliminary data.</text>
</comment>
<dbReference type="OrthoDB" id="507470at2"/>
<protein>
    <submittedName>
        <fullName evidence="1">Uncharacterized protein</fullName>
    </submittedName>
</protein>